<evidence type="ECO:0000313" key="3">
    <source>
        <dbReference type="EMBL" id="CAE4638364.1"/>
    </source>
</evidence>
<sequence>MATMTNDTKQPNVPNSTVIKEEDDKNPMLFITKRFFMLSSFFLLLFLTTTRIKEESSSLEKNEVVGVKADSSLANTYPSDPLPFSLIGPDEIGFTTHHRSDDSLPGEVFGSWRHSVGQSKNVKSKPRNENRMKEKHAAMPTNMWYENLLIGSINQKRVTENNRAYTIPYIVDFAGPIPGIRVQFPHKVASDTIVQMATVPKYGLTLGTAFKDNKREGDNFVESAYVLDGEYPPNQLGLGLRWSRTGGELGNGNEEEGGYPTMKTSVLRGIPYVTMKYSKGMKAVLSAEVPLAGSLVIDNGNNPANLHCGVINKDGTTSRDETNVAIKTARVEREVSLTFQESDFTWLIFFNRPVSVECFRGVKDPNAPPLPPGVVDSTVQSLFELHVVDYDIDPLIVRAALSNNCTSGLNALYCAGGEPRRQTHLGDLLRSHSDIYPAHPEIRYEFPSGSFLQDTVANHALIHFDWKPRSMREDTAILRSRTDINLSRDPKEGRSTEMLAYALPHHADSIQQAVGSSNSETGFCSEGLHGRACLIRGNKWVMKEDLGGHPSFVAIRPPHHDIIPSLADAISSDIHFSLPDYFMAGAGDTYFSGKMLAKLGRIIVIASELRGLSATPDSDSFDIDDPSECELKRIVEASKNASLPSDEVMTAAIARLRSAVEVWLNGTAEAKFLYDDGWGGVVNCGCSFNEGTQHCDNQYPDCPAFSDPGLNFGNGENNSHSSPLNVCALEVSLILHVFLFYSAMFFLE</sequence>
<evidence type="ECO:0000256" key="2">
    <source>
        <dbReference type="SAM" id="Phobius"/>
    </source>
</evidence>
<evidence type="ECO:0000256" key="1">
    <source>
        <dbReference type="SAM" id="MobiDB-lite"/>
    </source>
</evidence>
<feature type="compositionally biased region" description="Polar residues" evidence="1">
    <location>
        <begin position="1"/>
        <end position="18"/>
    </location>
</feature>
<protein>
    <submittedName>
        <fullName evidence="3">Uncharacterized protein</fullName>
    </submittedName>
</protein>
<keyword evidence="2" id="KW-0472">Membrane</keyword>
<dbReference type="GO" id="GO:0052861">
    <property type="term" value="F:endo-1,3(4)-beta-glucanase activity"/>
    <property type="evidence" value="ECO:0007669"/>
    <property type="project" value="InterPro"/>
</dbReference>
<dbReference type="PANTHER" id="PTHR31983">
    <property type="entry name" value="ENDO-1,3(4)-BETA-GLUCANASE 1"/>
    <property type="match status" value="1"/>
</dbReference>
<dbReference type="Gene3D" id="2.70.98.30">
    <property type="entry name" value="Golgi alpha-mannosidase II, domain 4"/>
    <property type="match status" value="1"/>
</dbReference>
<accession>A0A7S4SBM5</accession>
<feature type="region of interest" description="Disordered" evidence="1">
    <location>
        <begin position="1"/>
        <end position="20"/>
    </location>
</feature>
<name>A0A7S4SBM5_9STRA</name>
<dbReference type="EMBL" id="HBNS01040185">
    <property type="protein sequence ID" value="CAE4638364.1"/>
    <property type="molecule type" value="Transcribed_RNA"/>
</dbReference>
<feature type="transmembrane region" description="Helical" evidence="2">
    <location>
        <begin position="35"/>
        <end position="52"/>
    </location>
</feature>
<reference evidence="3" key="1">
    <citation type="submission" date="2021-01" db="EMBL/GenBank/DDBJ databases">
        <authorList>
            <person name="Corre E."/>
            <person name="Pelletier E."/>
            <person name="Niang G."/>
            <person name="Scheremetjew M."/>
            <person name="Finn R."/>
            <person name="Kale V."/>
            <person name="Holt S."/>
            <person name="Cochrane G."/>
            <person name="Meng A."/>
            <person name="Brown T."/>
            <person name="Cohen L."/>
        </authorList>
    </citation>
    <scope>NUCLEOTIDE SEQUENCE</scope>
    <source>
        <strain evidence="3">GSO104</strain>
    </source>
</reference>
<dbReference type="AlphaFoldDB" id="A0A7S4SBM5"/>
<proteinExistence type="predicted"/>
<keyword evidence="2" id="KW-1133">Transmembrane helix</keyword>
<dbReference type="PANTHER" id="PTHR31983:SF0">
    <property type="entry name" value="GLUCAN ENDO-1,3-BETA-D-GLUCOSIDASE 2"/>
    <property type="match status" value="1"/>
</dbReference>
<gene>
    <name evidence="3" type="ORF">DBRI00130_LOCUS31326</name>
</gene>
<keyword evidence="2" id="KW-0812">Transmembrane</keyword>
<dbReference type="InterPro" id="IPR005200">
    <property type="entry name" value="Endo-beta-glucanase"/>
</dbReference>
<organism evidence="3">
    <name type="scientific">Ditylum brightwellii</name>
    <dbReference type="NCBI Taxonomy" id="49249"/>
    <lineage>
        <taxon>Eukaryota</taxon>
        <taxon>Sar</taxon>
        <taxon>Stramenopiles</taxon>
        <taxon>Ochrophyta</taxon>
        <taxon>Bacillariophyta</taxon>
        <taxon>Mediophyceae</taxon>
        <taxon>Lithodesmiophycidae</taxon>
        <taxon>Lithodesmiales</taxon>
        <taxon>Lithodesmiaceae</taxon>
        <taxon>Ditylum</taxon>
    </lineage>
</organism>